<keyword evidence="4" id="KW-0732">Signal</keyword>
<evidence type="ECO:0000256" key="2">
    <source>
        <dbReference type="ARBA" id="ARBA00022803"/>
    </source>
</evidence>
<dbReference type="EMBL" id="JBHSWI010000001">
    <property type="protein sequence ID" value="MFC6646652.1"/>
    <property type="molecule type" value="Genomic_DNA"/>
</dbReference>
<keyword evidence="2 3" id="KW-0802">TPR repeat</keyword>
<feature type="signal peptide" evidence="4">
    <location>
        <begin position="1"/>
        <end position="25"/>
    </location>
</feature>
<dbReference type="PROSITE" id="PS50005">
    <property type="entry name" value="TPR"/>
    <property type="match status" value="1"/>
</dbReference>
<evidence type="ECO:0000256" key="1">
    <source>
        <dbReference type="ARBA" id="ARBA00022737"/>
    </source>
</evidence>
<dbReference type="Pfam" id="PF07719">
    <property type="entry name" value="TPR_2"/>
    <property type="match status" value="1"/>
</dbReference>
<sequence>MTNWNAKMMTLALTATLTTGTLAMAQQDAAKVHGKVINAAGQPITTGDVEFTKDVTAAGKEAKMLNKAPLGADGTYSATGIAPGDYVVYVVQGDKFADRQQLKVTPNGDLTLDFDMTREEYMKQLTPEERKAIEEFKAKNASVVAGNAVINNLNATLKAVRDDMHAPTPNWDKDVADMKQATTQKPEESILWMTYADALTGKADAAAKALRAQGKPPMADADVQQEYADAVSAYKKGIELNAASKKPSPLDQATAYNQMGNALARAGKVQEAQASYESAVKLMPANAGQYYGNQAAVLFNASQSDSSLADAALTAAEKAIAADPNRPDPYYVKGQMLLQKATVDPKTQKVVLPAGCEDAYQKYLDLAPDGKFAASVKEVLASLNIKIQTHYRAGAKK</sequence>
<name>A0ABW1ZB53_9BACT</name>
<dbReference type="RefSeq" id="WP_263370305.1">
    <property type="nucleotide sequence ID" value="NZ_JAGSYD010000001.1"/>
</dbReference>
<dbReference type="InterPro" id="IPR013784">
    <property type="entry name" value="Carb-bd-like_fold"/>
</dbReference>
<evidence type="ECO:0000256" key="3">
    <source>
        <dbReference type="PROSITE-ProRule" id="PRU00339"/>
    </source>
</evidence>
<keyword evidence="1" id="KW-0677">Repeat</keyword>
<dbReference type="SUPFAM" id="SSF49452">
    <property type="entry name" value="Starch-binding domain-like"/>
    <property type="match status" value="1"/>
</dbReference>
<evidence type="ECO:0000313" key="6">
    <source>
        <dbReference type="Proteomes" id="UP001596391"/>
    </source>
</evidence>
<organism evidence="5 6">
    <name type="scientific">Granulicella cerasi</name>
    <dbReference type="NCBI Taxonomy" id="741063"/>
    <lineage>
        <taxon>Bacteria</taxon>
        <taxon>Pseudomonadati</taxon>
        <taxon>Acidobacteriota</taxon>
        <taxon>Terriglobia</taxon>
        <taxon>Terriglobales</taxon>
        <taxon>Acidobacteriaceae</taxon>
        <taxon>Granulicella</taxon>
    </lineage>
</organism>
<accession>A0ABW1ZB53</accession>
<dbReference type="SUPFAM" id="SSF48452">
    <property type="entry name" value="TPR-like"/>
    <property type="match status" value="1"/>
</dbReference>
<gene>
    <name evidence="5" type="ORF">ACFQBQ_13860</name>
</gene>
<dbReference type="InterPro" id="IPR013105">
    <property type="entry name" value="TPR_2"/>
</dbReference>
<dbReference type="Proteomes" id="UP001596391">
    <property type="component" value="Unassembled WGS sequence"/>
</dbReference>
<dbReference type="InterPro" id="IPR011990">
    <property type="entry name" value="TPR-like_helical_dom_sf"/>
</dbReference>
<feature type="repeat" description="TPR" evidence="3">
    <location>
        <begin position="253"/>
        <end position="286"/>
    </location>
</feature>
<evidence type="ECO:0000313" key="5">
    <source>
        <dbReference type="EMBL" id="MFC6646652.1"/>
    </source>
</evidence>
<keyword evidence="6" id="KW-1185">Reference proteome</keyword>
<feature type="chain" id="PRO_5045063620" evidence="4">
    <location>
        <begin position="26"/>
        <end position="397"/>
    </location>
</feature>
<reference evidence="6" key="1">
    <citation type="journal article" date="2019" name="Int. J. Syst. Evol. Microbiol.">
        <title>The Global Catalogue of Microorganisms (GCM) 10K type strain sequencing project: providing services to taxonomists for standard genome sequencing and annotation.</title>
        <authorList>
            <consortium name="The Broad Institute Genomics Platform"/>
            <consortium name="The Broad Institute Genome Sequencing Center for Infectious Disease"/>
            <person name="Wu L."/>
            <person name="Ma J."/>
        </authorList>
    </citation>
    <scope>NUCLEOTIDE SEQUENCE [LARGE SCALE GENOMIC DNA]</scope>
    <source>
        <strain evidence="6">CGMCC 1.16026</strain>
    </source>
</reference>
<evidence type="ECO:0000256" key="4">
    <source>
        <dbReference type="SAM" id="SignalP"/>
    </source>
</evidence>
<dbReference type="Gene3D" id="2.60.40.1120">
    <property type="entry name" value="Carboxypeptidase-like, regulatory domain"/>
    <property type="match status" value="1"/>
</dbReference>
<proteinExistence type="predicted"/>
<dbReference type="InterPro" id="IPR019734">
    <property type="entry name" value="TPR_rpt"/>
</dbReference>
<dbReference type="Gene3D" id="1.25.40.10">
    <property type="entry name" value="Tetratricopeptide repeat domain"/>
    <property type="match status" value="1"/>
</dbReference>
<protein>
    <submittedName>
        <fullName evidence="5">Tetratricopeptide repeat protein</fullName>
    </submittedName>
</protein>
<comment type="caution">
    <text evidence="5">The sequence shown here is derived from an EMBL/GenBank/DDBJ whole genome shotgun (WGS) entry which is preliminary data.</text>
</comment>
<dbReference type="SMART" id="SM00028">
    <property type="entry name" value="TPR"/>
    <property type="match status" value="2"/>
</dbReference>